<dbReference type="GO" id="GO:0016491">
    <property type="term" value="F:oxidoreductase activity"/>
    <property type="evidence" value="ECO:0007669"/>
    <property type="project" value="UniProtKB-KW"/>
</dbReference>
<sequence length="249" mass="25890">MSDLKGKTAIVTGASSGIGRATAVALAARGARVALIGRRKEALDSVASEIGGAAIGFVADVGKEEEATLAVRGAWDALGGVDYLVHAAGIITPARLEALTASLWRQHIDVNLNGAFYIMRECALRMRERGSGSIAAIASDLSFKGLEYYAHYCASKAGLAGLTKAMALELAPIVRVNSVCPGPVDTPMMESELKWFGGTDDVRQGAVSQVPLKRFASPEEIAKFAVFVAVDATFATGAMLSVDGGTTAR</sequence>
<evidence type="ECO:0000256" key="1">
    <source>
        <dbReference type="ARBA" id="ARBA00006484"/>
    </source>
</evidence>
<name>A0A432PC89_9HYPH</name>
<dbReference type="PROSITE" id="PS00061">
    <property type="entry name" value="ADH_SHORT"/>
    <property type="match status" value="1"/>
</dbReference>
<dbReference type="EMBL" id="RJTH01000015">
    <property type="protein sequence ID" value="RUM20501.1"/>
    <property type="molecule type" value="Genomic_DNA"/>
</dbReference>
<dbReference type="PANTHER" id="PTHR42879">
    <property type="entry name" value="3-OXOACYL-(ACYL-CARRIER-PROTEIN) REDUCTASE"/>
    <property type="match status" value="1"/>
</dbReference>
<dbReference type="PANTHER" id="PTHR42879:SF2">
    <property type="entry name" value="3-OXOACYL-[ACYL-CARRIER-PROTEIN] REDUCTASE FABG"/>
    <property type="match status" value="1"/>
</dbReference>
<gene>
    <name evidence="3" type="ORF">EFQ99_29720</name>
</gene>
<dbReference type="FunFam" id="3.40.50.720:FF:000084">
    <property type="entry name" value="Short-chain dehydrogenase reductase"/>
    <property type="match status" value="1"/>
</dbReference>
<dbReference type="Gene3D" id="3.40.50.720">
    <property type="entry name" value="NAD(P)-binding Rossmann-like Domain"/>
    <property type="match status" value="1"/>
</dbReference>
<organism evidence="3 4">
    <name type="scientific">Rhizobium vallis</name>
    <dbReference type="NCBI Taxonomy" id="634290"/>
    <lineage>
        <taxon>Bacteria</taxon>
        <taxon>Pseudomonadati</taxon>
        <taxon>Pseudomonadota</taxon>
        <taxon>Alphaproteobacteria</taxon>
        <taxon>Hyphomicrobiales</taxon>
        <taxon>Rhizobiaceae</taxon>
        <taxon>Rhizobium/Agrobacterium group</taxon>
        <taxon>Rhizobium</taxon>
    </lineage>
</organism>
<dbReference type="InterPro" id="IPR020904">
    <property type="entry name" value="Sc_DH/Rdtase_CS"/>
</dbReference>
<dbReference type="Proteomes" id="UP000278823">
    <property type="component" value="Unassembled WGS sequence"/>
</dbReference>
<dbReference type="CDD" id="cd05233">
    <property type="entry name" value="SDR_c"/>
    <property type="match status" value="1"/>
</dbReference>
<dbReference type="GO" id="GO:0032787">
    <property type="term" value="P:monocarboxylic acid metabolic process"/>
    <property type="evidence" value="ECO:0007669"/>
    <property type="project" value="UniProtKB-ARBA"/>
</dbReference>
<keyword evidence="4" id="KW-1185">Reference proteome</keyword>
<dbReference type="SUPFAM" id="SSF51735">
    <property type="entry name" value="NAD(P)-binding Rossmann-fold domains"/>
    <property type="match status" value="1"/>
</dbReference>
<dbReference type="PRINTS" id="PR00081">
    <property type="entry name" value="GDHRDH"/>
</dbReference>
<dbReference type="InterPro" id="IPR036291">
    <property type="entry name" value="NAD(P)-bd_dom_sf"/>
</dbReference>
<dbReference type="InterPro" id="IPR002347">
    <property type="entry name" value="SDR_fam"/>
</dbReference>
<proteinExistence type="inferred from homology"/>
<dbReference type="OrthoDB" id="9804774at2"/>
<evidence type="ECO:0000313" key="3">
    <source>
        <dbReference type="EMBL" id="RUM20501.1"/>
    </source>
</evidence>
<dbReference type="RefSeq" id="WP_126924722.1">
    <property type="nucleotide sequence ID" value="NZ_ML133699.1"/>
</dbReference>
<dbReference type="PRINTS" id="PR00080">
    <property type="entry name" value="SDRFAMILY"/>
</dbReference>
<accession>A0A432PC89</accession>
<dbReference type="AlphaFoldDB" id="A0A432PC89"/>
<dbReference type="InterPro" id="IPR050259">
    <property type="entry name" value="SDR"/>
</dbReference>
<comment type="similarity">
    <text evidence="1">Belongs to the short-chain dehydrogenases/reductases (SDR) family.</text>
</comment>
<keyword evidence="2" id="KW-0560">Oxidoreductase</keyword>
<evidence type="ECO:0000256" key="2">
    <source>
        <dbReference type="ARBA" id="ARBA00023002"/>
    </source>
</evidence>
<evidence type="ECO:0000313" key="4">
    <source>
        <dbReference type="Proteomes" id="UP000278823"/>
    </source>
</evidence>
<comment type="caution">
    <text evidence="3">The sequence shown here is derived from an EMBL/GenBank/DDBJ whole genome shotgun (WGS) entry which is preliminary data.</text>
</comment>
<dbReference type="Pfam" id="PF13561">
    <property type="entry name" value="adh_short_C2"/>
    <property type="match status" value="1"/>
</dbReference>
<protein>
    <submittedName>
        <fullName evidence="3">SDR family oxidoreductase</fullName>
    </submittedName>
</protein>
<reference evidence="4" key="1">
    <citation type="submission" date="2018-11" db="EMBL/GenBank/DDBJ databases">
        <title>Rhizobium chutanense sp. nov., isolated from root nodules of Phaseolus vulgaris in China.</title>
        <authorList>
            <person name="Huo Y."/>
        </authorList>
    </citation>
    <scope>NUCLEOTIDE SEQUENCE [LARGE SCALE GENOMIC DNA]</scope>
    <source>
        <strain evidence="4">CCBAU 65647</strain>
    </source>
</reference>